<dbReference type="CDD" id="cd06173">
    <property type="entry name" value="MFS_MefA_like"/>
    <property type="match status" value="1"/>
</dbReference>
<feature type="transmembrane region" description="Helical" evidence="6">
    <location>
        <begin position="366"/>
        <end position="385"/>
    </location>
</feature>
<keyword evidence="5 6" id="KW-0472">Membrane</keyword>
<sequence>MVLGYRAVLAVGEFRAVLLAHALSMLGTVVCELALSVLVYRLTGSPLLSALTFALGLLPYVAGGTVLSAVADRFPARRVLVVCDLVCACCAVGLALPGVPVAGLLVLRCLLAVIAPVFVGTRAATLSDVLDGPERFVLGNSALRVTSQGAQLGGFGAGGLLLTVVEPRAVLGLTVGTFLASAVLLGLGTRARPARDSTVAIASLTGIRQLFADRRIRALLLYAWVPPLFVVVSEVLLTPYVAAVGEGPAALGILMCGMPIGAIGGSLLAGNLLSHRSRVRLSRPVVVLATLPGLGYLAQPSVGWALLCQIGIGCGIVYRFGLDDWFLAAVPEELRGRAMTLLTAGMMTTQGLGMALAGLAAEFFPVHLVIAGGGAVALLCVSGVVSQLGRPR</sequence>
<protein>
    <submittedName>
        <fullName evidence="7">Major Facilitator Superfamily protein</fullName>
    </submittedName>
</protein>
<accession>A0A1M7RM31</accession>
<organism evidence="7 8">
    <name type="scientific">Cryptosporangium aurantiacum</name>
    <dbReference type="NCBI Taxonomy" id="134849"/>
    <lineage>
        <taxon>Bacteria</taxon>
        <taxon>Bacillati</taxon>
        <taxon>Actinomycetota</taxon>
        <taxon>Actinomycetes</taxon>
        <taxon>Cryptosporangiales</taxon>
        <taxon>Cryptosporangiaceae</taxon>
        <taxon>Cryptosporangium</taxon>
    </lineage>
</organism>
<reference evidence="7 8" key="1">
    <citation type="submission" date="2016-11" db="EMBL/GenBank/DDBJ databases">
        <authorList>
            <person name="Jaros S."/>
            <person name="Januszkiewicz K."/>
            <person name="Wedrychowicz H."/>
        </authorList>
    </citation>
    <scope>NUCLEOTIDE SEQUENCE [LARGE SCALE GENOMIC DNA]</scope>
    <source>
        <strain evidence="7 8">DSM 46144</strain>
    </source>
</reference>
<keyword evidence="2" id="KW-1003">Cell membrane</keyword>
<dbReference type="GO" id="GO:0005886">
    <property type="term" value="C:plasma membrane"/>
    <property type="evidence" value="ECO:0007669"/>
    <property type="project" value="UniProtKB-SubCell"/>
</dbReference>
<keyword evidence="3 6" id="KW-0812">Transmembrane</keyword>
<dbReference type="AlphaFoldDB" id="A0A1M7RM31"/>
<evidence type="ECO:0000256" key="4">
    <source>
        <dbReference type="ARBA" id="ARBA00022989"/>
    </source>
</evidence>
<feature type="transmembrane region" description="Helical" evidence="6">
    <location>
        <begin position="249"/>
        <end position="269"/>
    </location>
</feature>
<evidence type="ECO:0000256" key="6">
    <source>
        <dbReference type="SAM" id="Phobius"/>
    </source>
</evidence>
<dbReference type="Pfam" id="PF07690">
    <property type="entry name" value="MFS_1"/>
    <property type="match status" value="1"/>
</dbReference>
<dbReference type="InterPro" id="IPR036259">
    <property type="entry name" value="MFS_trans_sf"/>
</dbReference>
<dbReference type="Proteomes" id="UP000184440">
    <property type="component" value="Unassembled WGS sequence"/>
</dbReference>
<dbReference type="EMBL" id="FRCS01000021">
    <property type="protein sequence ID" value="SHN47241.1"/>
    <property type="molecule type" value="Genomic_DNA"/>
</dbReference>
<evidence type="ECO:0000313" key="8">
    <source>
        <dbReference type="Proteomes" id="UP000184440"/>
    </source>
</evidence>
<feature type="transmembrane region" description="Helical" evidence="6">
    <location>
        <begin position="169"/>
        <end position="187"/>
    </location>
</feature>
<keyword evidence="4 6" id="KW-1133">Transmembrane helix</keyword>
<feature type="transmembrane region" description="Helical" evidence="6">
    <location>
        <begin position="16"/>
        <end position="40"/>
    </location>
</feature>
<name>A0A1M7RM31_9ACTN</name>
<evidence type="ECO:0000256" key="5">
    <source>
        <dbReference type="ARBA" id="ARBA00023136"/>
    </source>
</evidence>
<dbReference type="Gene3D" id="1.20.1250.20">
    <property type="entry name" value="MFS general substrate transporter like domains"/>
    <property type="match status" value="1"/>
</dbReference>
<feature type="transmembrane region" description="Helical" evidence="6">
    <location>
        <begin position="281"/>
        <end position="298"/>
    </location>
</feature>
<dbReference type="PANTHER" id="PTHR23513:SF11">
    <property type="entry name" value="STAPHYLOFERRIN A TRANSPORTER"/>
    <property type="match status" value="1"/>
</dbReference>
<dbReference type="PANTHER" id="PTHR23513">
    <property type="entry name" value="INTEGRAL MEMBRANE EFFLUX PROTEIN-RELATED"/>
    <property type="match status" value="1"/>
</dbReference>
<dbReference type="OrthoDB" id="3227279at2"/>
<dbReference type="RefSeq" id="WP_073264884.1">
    <property type="nucleotide sequence ID" value="NZ_FRCS01000021.1"/>
</dbReference>
<evidence type="ECO:0000256" key="2">
    <source>
        <dbReference type="ARBA" id="ARBA00022475"/>
    </source>
</evidence>
<gene>
    <name evidence="7" type="ORF">SAMN05443668_12189</name>
</gene>
<dbReference type="SUPFAM" id="SSF103473">
    <property type="entry name" value="MFS general substrate transporter"/>
    <property type="match status" value="1"/>
</dbReference>
<dbReference type="InterPro" id="IPR011701">
    <property type="entry name" value="MFS"/>
</dbReference>
<proteinExistence type="predicted"/>
<dbReference type="GO" id="GO:0022857">
    <property type="term" value="F:transmembrane transporter activity"/>
    <property type="evidence" value="ECO:0007669"/>
    <property type="project" value="InterPro"/>
</dbReference>
<evidence type="ECO:0000256" key="3">
    <source>
        <dbReference type="ARBA" id="ARBA00022692"/>
    </source>
</evidence>
<dbReference type="STRING" id="134849.SAMN05443668_12189"/>
<feature type="transmembrane region" description="Helical" evidence="6">
    <location>
        <begin position="219"/>
        <end position="243"/>
    </location>
</feature>
<keyword evidence="8" id="KW-1185">Reference proteome</keyword>
<comment type="subcellular location">
    <subcellularLocation>
        <location evidence="1">Cell membrane</location>
        <topology evidence="1">Multi-pass membrane protein</topology>
    </subcellularLocation>
</comment>
<feature type="transmembrane region" description="Helical" evidence="6">
    <location>
        <begin position="46"/>
        <end position="67"/>
    </location>
</feature>
<evidence type="ECO:0000256" key="1">
    <source>
        <dbReference type="ARBA" id="ARBA00004651"/>
    </source>
</evidence>
<evidence type="ECO:0000313" key="7">
    <source>
        <dbReference type="EMBL" id="SHN47241.1"/>
    </source>
</evidence>